<dbReference type="GO" id="GO:0003676">
    <property type="term" value="F:nucleic acid binding"/>
    <property type="evidence" value="ECO:0007669"/>
    <property type="project" value="InterPro"/>
</dbReference>
<dbReference type="PANTHER" id="PTHR46060">
    <property type="entry name" value="MARINER MOS1 TRANSPOSASE-LIKE PROTEIN"/>
    <property type="match status" value="1"/>
</dbReference>
<dbReference type="InterPro" id="IPR036397">
    <property type="entry name" value="RNaseH_sf"/>
</dbReference>
<name>A0A815I070_ADIRI</name>
<dbReference type="InterPro" id="IPR036388">
    <property type="entry name" value="WH-like_DNA-bd_sf"/>
</dbReference>
<reference evidence="2" key="1">
    <citation type="submission" date="2021-02" db="EMBL/GenBank/DDBJ databases">
        <authorList>
            <person name="Nowell W R."/>
        </authorList>
    </citation>
    <scope>NUCLEOTIDE SEQUENCE</scope>
</reference>
<dbReference type="Gene3D" id="3.30.420.10">
    <property type="entry name" value="Ribonuclease H-like superfamily/Ribonuclease H"/>
    <property type="match status" value="1"/>
</dbReference>
<organism evidence="2 4">
    <name type="scientific">Adineta ricciae</name>
    <name type="common">Rotifer</name>
    <dbReference type="NCBI Taxonomy" id="249248"/>
    <lineage>
        <taxon>Eukaryota</taxon>
        <taxon>Metazoa</taxon>
        <taxon>Spiralia</taxon>
        <taxon>Gnathifera</taxon>
        <taxon>Rotifera</taxon>
        <taxon>Eurotatoria</taxon>
        <taxon>Bdelloidea</taxon>
        <taxon>Adinetida</taxon>
        <taxon>Adinetidae</taxon>
        <taxon>Adineta</taxon>
    </lineage>
</organism>
<dbReference type="EMBL" id="CAJNOJ010000275">
    <property type="protein sequence ID" value="CAF1361302.1"/>
    <property type="molecule type" value="Genomic_DNA"/>
</dbReference>
<dbReference type="PANTHER" id="PTHR46060:SF1">
    <property type="entry name" value="MARINER MOS1 TRANSPOSASE-LIKE PROTEIN"/>
    <property type="match status" value="1"/>
</dbReference>
<evidence type="ECO:0000313" key="4">
    <source>
        <dbReference type="Proteomes" id="UP000663852"/>
    </source>
</evidence>
<evidence type="ECO:0000313" key="2">
    <source>
        <dbReference type="EMBL" id="CAF1361302.1"/>
    </source>
</evidence>
<proteinExistence type="predicted"/>
<evidence type="ECO:0008006" key="5">
    <source>
        <dbReference type="Google" id="ProtNLM"/>
    </source>
</evidence>
<dbReference type="Proteomes" id="UP000663852">
    <property type="component" value="Unassembled WGS sequence"/>
</dbReference>
<dbReference type="EMBL" id="CAJNOR010000135">
    <property type="protein sequence ID" value="CAF0812073.1"/>
    <property type="molecule type" value="Genomic_DNA"/>
</dbReference>
<evidence type="ECO:0000313" key="3">
    <source>
        <dbReference type="Proteomes" id="UP000663828"/>
    </source>
</evidence>
<dbReference type="Gene3D" id="1.10.10.10">
    <property type="entry name" value="Winged helix-like DNA-binding domain superfamily/Winged helix DNA-binding domain"/>
    <property type="match status" value="1"/>
</dbReference>
<accession>A0A815I070</accession>
<sequence length="136" mass="16139">MDHLKRLIEEDFKLTSRCLAEQLGCSHTTVEIHLHELGKTWKYGVWIPHDLSPHQLLYRVDAYMELMTSHRNYQWLGNLIIGDEKWVLYINCTRKRQWLGARQTVAAKLHGKQDRINFLHDNARPHIAKSTREKLL</sequence>
<comment type="caution">
    <text evidence="2">The sequence shown here is derived from an EMBL/GenBank/DDBJ whole genome shotgun (WGS) entry which is preliminary data.</text>
</comment>
<gene>
    <name evidence="2" type="ORF">EDS130_LOCUS33834</name>
    <name evidence="1" type="ORF">XAT740_LOCUS3516</name>
</gene>
<dbReference type="Proteomes" id="UP000663828">
    <property type="component" value="Unassembled WGS sequence"/>
</dbReference>
<dbReference type="InterPro" id="IPR052709">
    <property type="entry name" value="Transposase-MT_Hybrid"/>
</dbReference>
<keyword evidence="3" id="KW-1185">Reference proteome</keyword>
<dbReference type="AlphaFoldDB" id="A0A815I070"/>
<protein>
    <recommendedName>
        <fullName evidence="5">Transposase</fullName>
    </recommendedName>
</protein>
<evidence type="ECO:0000313" key="1">
    <source>
        <dbReference type="EMBL" id="CAF0812073.1"/>
    </source>
</evidence>